<dbReference type="EC" id="4.1.2.50" evidence="4"/>
<accession>A0A229TFB4</accession>
<keyword evidence="8" id="KW-0456">Lyase</keyword>
<evidence type="ECO:0000256" key="10">
    <source>
        <dbReference type="ARBA" id="ARBA00048807"/>
    </source>
</evidence>
<dbReference type="Gene3D" id="3.30.479.10">
    <property type="entry name" value="6-pyruvoyl tetrahydropterin synthase/QueD"/>
    <property type="match status" value="1"/>
</dbReference>
<keyword evidence="12" id="KW-1185">Reference proteome</keyword>
<evidence type="ECO:0000256" key="2">
    <source>
        <dbReference type="ARBA" id="ARBA00005061"/>
    </source>
</evidence>
<evidence type="ECO:0000256" key="4">
    <source>
        <dbReference type="ARBA" id="ARBA00012982"/>
    </source>
</evidence>
<dbReference type="SUPFAM" id="SSF55620">
    <property type="entry name" value="Tetrahydrobiopterin biosynthesis enzymes-like"/>
    <property type="match status" value="1"/>
</dbReference>
<evidence type="ECO:0000256" key="6">
    <source>
        <dbReference type="ARBA" id="ARBA00022723"/>
    </source>
</evidence>
<evidence type="ECO:0000313" key="12">
    <source>
        <dbReference type="Proteomes" id="UP000215199"/>
    </source>
</evidence>
<dbReference type="EMBL" id="NMUL01000007">
    <property type="protein sequence ID" value="OXM69641.1"/>
    <property type="molecule type" value="Genomic_DNA"/>
</dbReference>
<comment type="caution">
    <text evidence="11">The sequence shown here is derived from an EMBL/GenBank/DDBJ whole genome shotgun (WGS) entry which is preliminary data.</text>
</comment>
<dbReference type="InterPro" id="IPR038418">
    <property type="entry name" value="6-PTP_synth/QueD_sf"/>
</dbReference>
<comment type="pathway">
    <text evidence="2">Purine metabolism; 7-cyano-7-deazaguanine biosynthesis.</text>
</comment>
<gene>
    <name evidence="11" type="ORF">CF165_09030</name>
</gene>
<comment type="cofactor">
    <cofactor evidence="1">
        <name>Zn(2+)</name>
        <dbReference type="ChEBI" id="CHEBI:29105"/>
    </cofactor>
</comment>
<protein>
    <recommendedName>
        <fullName evidence="5">6-carboxy-5,6,7,8-tetrahydropterin synthase</fullName>
        <ecNumber evidence="4">4.1.2.50</ecNumber>
    </recommendedName>
    <alternativeName>
        <fullName evidence="9">Queuosine biosynthesis protein QueD</fullName>
    </alternativeName>
</protein>
<dbReference type="GO" id="GO:0046872">
    <property type="term" value="F:metal ion binding"/>
    <property type="evidence" value="ECO:0007669"/>
    <property type="project" value="UniProtKB-KW"/>
</dbReference>
<reference evidence="12" key="1">
    <citation type="submission" date="2017-07" db="EMBL/GenBank/DDBJ databases">
        <title>Comparative genome mining reveals phylogenetic distribution patterns of secondary metabolites in Amycolatopsis.</title>
        <authorList>
            <person name="Adamek M."/>
            <person name="Alanjary M."/>
            <person name="Sales-Ortells H."/>
            <person name="Goodfellow M."/>
            <person name="Bull A.T."/>
            <person name="Kalinowski J."/>
            <person name="Ziemert N."/>
        </authorList>
    </citation>
    <scope>NUCLEOTIDE SEQUENCE [LARGE SCALE GENOMIC DNA]</scope>
    <source>
        <strain evidence="12">H5</strain>
    </source>
</reference>
<dbReference type="PANTHER" id="PTHR12589:SF7">
    <property type="entry name" value="6-PYRUVOYL TETRAHYDROBIOPTERIN SYNTHASE"/>
    <property type="match status" value="1"/>
</dbReference>
<evidence type="ECO:0000256" key="1">
    <source>
        <dbReference type="ARBA" id="ARBA00001947"/>
    </source>
</evidence>
<evidence type="ECO:0000256" key="8">
    <source>
        <dbReference type="ARBA" id="ARBA00023239"/>
    </source>
</evidence>
<dbReference type="RefSeq" id="WP_093946966.1">
    <property type="nucleotide sequence ID" value="NZ_NMUL01000007.1"/>
</dbReference>
<dbReference type="GO" id="GO:0070497">
    <property type="term" value="F:6-carboxytetrahydropterin synthase activity"/>
    <property type="evidence" value="ECO:0007669"/>
    <property type="project" value="UniProtKB-EC"/>
</dbReference>
<dbReference type="Proteomes" id="UP000215199">
    <property type="component" value="Unassembled WGS sequence"/>
</dbReference>
<dbReference type="OrthoDB" id="9804698at2"/>
<proteinExistence type="inferred from homology"/>
<dbReference type="PANTHER" id="PTHR12589">
    <property type="entry name" value="PYRUVOYL TETRAHYDROBIOPTERIN SYNTHASE"/>
    <property type="match status" value="1"/>
</dbReference>
<name>A0A229TFB4_9PSEU</name>
<comment type="catalytic activity">
    <reaction evidence="10">
        <text>7,8-dihydroneopterin 3'-triphosphate + H2O = 6-carboxy-5,6,7,8-tetrahydropterin + triphosphate + acetaldehyde + 2 H(+)</text>
        <dbReference type="Rhea" id="RHEA:27966"/>
        <dbReference type="ChEBI" id="CHEBI:15343"/>
        <dbReference type="ChEBI" id="CHEBI:15377"/>
        <dbReference type="ChEBI" id="CHEBI:15378"/>
        <dbReference type="ChEBI" id="CHEBI:18036"/>
        <dbReference type="ChEBI" id="CHEBI:58462"/>
        <dbReference type="ChEBI" id="CHEBI:61032"/>
        <dbReference type="EC" id="4.1.2.50"/>
    </reaction>
</comment>
<dbReference type="Pfam" id="PF01242">
    <property type="entry name" value="PTPS"/>
    <property type="match status" value="1"/>
</dbReference>
<evidence type="ECO:0000256" key="9">
    <source>
        <dbReference type="ARBA" id="ARBA00031449"/>
    </source>
</evidence>
<evidence type="ECO:0000313" key="11">
    <source>
        <dbReference type="EMBL" id="OXM69641.1"/>
    </source>
</evidence>
<dbReference type="AlphaFoldDB" id="A0A229TFB4"/>
<evidence type="ECO:0000256" key="3">
    <source>
        <dbReference type="ARBA" id="ARBA00008900"/>
    </source>
</evidence>
<sequence length="142" mass="15506">MASTVTISHNFESAHRLPHLPGKCISLHGHSWWAEVTVTAPSPDEDGVVVEFGPLKKALRAWIDDHLDHGVLLGPTDPLVPLLRQHNCKVYEVPGWPTVENMAAHLADVVAELLGELEHVPGARVTAVEVRETHVNQAGWCA</sequence>
<comment type="similarity">
    <text evidence="3">Belongs to the PTPS family. QueD subfamily.</text>
</comment>
<dbReference type="InterPro" id="IPR007115">
    <property type="entry name" value="6-PTP_synth/QueD"/>
</dbReference>
<evidence type="ECO:0000256" key="7">
    <source>
        <dbReference type="ARBA" id="ARBA00022833"/>
    </source>
</evidence>
<evidence type="ECO:0000256" key="5">
    <source>
        <dbReference type="ARBA" id="ARBA00018141"/>
    </source>
</evidence>
<dbReference type="UniPathway" id="UPA00391"/>
<keyword evidence="7" id="KW-0862">Zinc</keyword>
<keyword evidence="6" id="KW-0479">Metal-binding</keyword>
<organism evidence="11 12">
    <name type="scientific">Amycolatopsis vastitatis</name>
    <dbReference type="NCBI Taxonomy" id="1905142"/>
    <lineage>
        <taxon>Bacteria</taxon>
        <taxon>Bacillati</taxon>
        <taxon>Actinomycetota</taxon>
        <taxon>Actinomycetes</taxon>
        <taxon>Pseudonocardiales</taxon>
        <taxon>Pseudonocardiaceae</taxon>
        <taxon>Amycolatopsis</taxon>
    </lineage>
</organism>